<keyword evidence="4" id="KW-1134">Transmembrane beta strand</keyword>
<dbReference type="Proteomes" id="UP000199109">
    <property type="component" value="Unassembled WGS sequence"/>
</dbReference>
<dbReference type="GO" id="GO:0015562">
    <property type="term" value="F:efflux transmembrane transporter activity"/>
    <property type="evidence" value="ECO:0007669"/>
    <property type="project" value="InterPro"/>
</dbReference>
<evidence type="ECO:0000256" key="8">
    <source>
        <dbReference type="SAM" id="Phobius"/>
    </source>
</evidence>
<keyword evidence="7" id="KW-0998">Cell outer membrane</keyword>
<dbReference type="Pfam" id="PF02321">
    <property type="entry name" value="OEP"/>
    <property type="match status" value="1"/>
</dbReference>
<organism evidence="9 10">
    <name type="scientific">Pricia antarctica</name>
    <dbReference type="NCBI Taxonomy" id="641691"/>
    <lineage>
        <taxon>Bacteria</taxon>
        <taxon>Pseudomonadati</taxon>
        <taxon>Bacteroidota</taxon>
        <taxon>Flavobacteriia</taxon>
        <taxon>Flavobacteriales</taxon>
        <taxon>Flavobacteriaceae</taxon>
        <taxon>Pricia</taxon>
    </lineage>
</organism>
<dbReference type="SUPFAM" id="SSF56954">
    <property type="entry name" value="Outer membrane efflux proteins (OEP)"/>
    <property type="match status" value="1"/>
</dbReference>
<evidence type="ECO:0000313" key="9">
    <source>
        <dbReference type="EMBL" id="SDE14503.1"/>
    </source>
</evidence>
<name>A0A1G7AIG0_9FLAO</name>
<dbReference type="EMBL" id="FNAO01000003">
    <property type="protein sequence ID" value="SDE14503.1"/>
    <property type="molecule type" value="Genomic_DNA"/>
</dbReference>
<accession>A0A1G7AIG0</accession>
<dbReference type="InterPro" id="IPR003423">
    <property type="entry name" value="OMP_efflux"/>
</dbReference>
<keyword evidence="10" id="KW-1185">Reference proteome</keyword>
<dbReference type="PANTHER" id="PTHR30026:SF20">
    <property type="entry name" value="OUTER MEMBRANE PROTEIN TOLC"/>
    <property type="match status" value="1"/>
</dbReference>
<comment type="similarity">
    <text evidence="2">Belongs to the outer membrane factor (OMF) (TC 1.B.17) family.</text>
</comment>
<evidence type="ECO:0000256" key="6">
    <source>
        <dbReference type="ARBA" id="ARBA00023136"/>
    </source>
</evidence>
<dbReference type="GO" id="GO:0015288">
    <property type="term" value="F:porin activity"/>
    <property type="evidence" value="ECO:0007669"/>
    <property type="project" value="TreeGrafter"/>
</dbReference>
<evidence type="ECO:0000256" key="5">
    <source>
        <dbReference type="ARBA" id="ARBA00022692"/>
    </source>
</evidence>
<dbReference type="Gene3D" id="1.20.1600.10">
    <property type="entry name" value="Outer membrane efflux proteins (OEP)"/>
    <property type="match status" value="1"/>
</dbReference>
<keyword evidence="6 8" id="KW-0472">Membrane</keyword>
<evidence type="ECO:0000256" key="7">
    <source>
        <dbReference type="ARBA" id="ARBA00023237"/>
    </source>
</evidence>
<evidence type="ECO:0000256" key="4">
    <source>
        <dbReference type="ARBA" id="ARBA00022452"/>
    </source>
</evidence>
<keyword evidence="5 8" id="KW-0812">Transmembrane</keyword>
<dbReference type="STRING" id="641691.SAMN05421636_103392"/>
<dbReference type="RefSeq" id="WP_245726466.1">
    <property type="nucleotide sequence ID" value="NZ_FNAO01000003.1"/>
</dbReference>
<keyword evidence="3" id="KW-0813">Transport</keyword>
<proteinExistence type="inferred from homology"/>
<gene>
    <name evidence="9" type="ORF">SAMN05421636_103392</name>
</gene>
<dbReference type="PANTHER" id="PTHR30026">
    <property type="entry name" value="OUTER MEMBRANE PROTEIN TOLC"/>
    <property type="match status" value="1"/>
</dbReference>
<evidence type="ECO:0000256" key="2">
    <source>
        <dbReference type="ARBA" id="ARBA00007613"/>
    </source>
</evidence>
<feature type="transmembrane region" description="Helical" evidence="8">
    <location>
        <begin position="56"/>
        <end position="76"/>
    </location>
</feature>
<evidence type="ECO:0000256" key="3">
    <source>
        <dbReference type="ARBA" id="ARBA00022448"/>
    </source>
</evidence>
<comment type="subcellular location">
    <subcellularLocation>
        <location evidence="1">Cell outer membrane</location>
    </subcellularLocation>
</comment>
<keyword evidence="8" id="KW-1133">Transmembrane helix</keyword>
<dbReference type="GO" id="GO:0009279">
    <property type="term" value="C:cell outer membrane"/>
    <property type="evidence" value="ECO:0007669"/>
    <property type="project" value="UniProtKB-SubCell"/>
</dbReference>
<dbReference type="InterPro" id="IPR051906">
    <property type="entry name" value="TolC-like"/>
</dbReference>
<dbReference type="GO" id="GO:1990281">
    <property type="term" value="C:efflux pump complex"/>
    <property type="evidence" value="ECO:0007669"/>
    <property type="project" value="TreeGrafter"/>
</dbReference>
<protein>
    <submittedName>
        <fullName evidence="9">Outer membrane protein TolC</fullName>
    </submittedName>
</protein>
<evidence type="ECO:0000313" key="10">
    <source>
        <dbReference type="Proteomes" id="UP000199109"/>
    </source>
</evidence>
<reference evidence="9 10" key="1">
    <citation type="submission" date="2016-10" db="EMBL/GenBank/DDBJ databases">
        <authorList>
            <person name="de Groot N.N."/>
        </authorList>
    </citation>
    <scope>NUCLEOTIDE SEQUENCE [LARGE SCALE GENOMIC DNA]</scope>
    <source>
        <strain evidence="9 10">DSM 23421</strain>
    </source>
</reference>
<evidence type="ECO:0000256" key="1">
    <source>
        <dbReference type="ARBA" id="ARBA00004442"/>
    </source>
</evidence>
<sequence length="466" mass="52828">MKNRAVIIELLGVSTALYFERGRFTKDVLNAMVFPIFILGPVAGQSQDKSCRSAKAHLNACVLFLSLIGAFGLGIFSAHAQSLQSYIQEAEAHNPDIQAYELRHEIAQEKVNEVNTLPNTTISAGYFVSEPETRTGAQRAKFSVSQMLPWFGTITARENYASSMAEAEYVEIVIAKRKLALEVAQLYYQFYAIGAKQKVLDENIQLLKTYERLALTSVEVGKASAVDVLRLQIRQNELQQQKEMLFQQAKGILAGLNSKLDRQYDHLVQVVTELEIPDADLEYSYDSISENPELLRYDRLFESVVQSELLNQKERAPSVGVGLDYVPVAERTDMMLTDNGKDIIMPMVTLSIPIFNKVYSSLSKQNELRQKELEAQKNERLNVLQSKFSRAISQRNQARISFDTQTKNLEQARDAEEILTTNYETGTIDFNEVLDIQELQLKFQTEQIESVQEYFAQSAIINYLIN</sequence>
<dbReference type="AlphaFoldDB" id="A0A1G7AIG0"/>